<dbReference type="EMBL" id="JBBWWR010000010">
    <property type="protein sequence ID" value="KAK8960696.1"/>
    <property type="molecule type" value="Genomic_DNA"/>
</dbReference>
<organism evidence="3 4">
    <name type="scientific">Platanthera guangdongensis</name>
    <dbReference type="NCBI Taxonomy" id="2320717"/>
    <lineage>
        <taxon>Eukaryota</taxon>
        <taxon>Viridiplantae</taxon>
        <taxon>Streptophyta</taxon>
        <taxon>Embryophyta</taxon>
        <taxon>Tracheophyta</taxon>
        <taxon>Spermatophyta</taxon>
        <taxon>Magnoliopsida</taxon>
        <taxon>Liliopsida</taxon>
        <taxon>Asparagales</taxon>
        <taxon>Orchidaceae</taxon>
        <taxon>Orchidoideae</taxon>
        <taxon>Orchideae</taxon>
        <taxon>Orchidinae</taxon>
        <taxon>Platanthera</taxon>
    </lineage>
</organism>
<comment type="caution">
    <text evidence="3">The sequence shown here is derived from an EMBL/GenBank/DDBJ whole genome shotgun (WGS) entry which is preliminary data.</text>
</comment>
<keyword evidence="2" id="KW-0812">Transmembrane</keyword>
<accession>A0ABR2MAL8</accession>
<protein>
    <submittedName>
        <fullName evidence="3">Uncharacterized protein</fullName>
    </submittedName>
</protein>
<feature type="region of interest" description="Disordered" evidence="1">
    <location>
        <begin position="123"/>
        <end position="154"/>
    </location>
</feature>
<feature type="compositionally biased region" description="Polar residues" evidence="1">
    <location>
        <begin position="128"/>
        <end position="138"/>
    </location>
</feature>
<reference evidence="3 4" key="1">
    <citation type="journal article" date="2022" name="Nat. Plants">
        <title>Genomes of leafy and leafless Platanthera orchids illuminate the evolution of mycoheterotrophy.</title>
        <authorList>
            <person name="Li M.H."/>
            <person name="Liu K.W."/>
            <person name="Li Z."/>
            <person name="Lu H.C."/>
            <person name="Ye Q.L."/>
            <person name="Zhang D."/>
            <person name="Wang J.Y."/>
            <person name="Li Y.F."/>
            <person name="Zhong Z.M."/>
            <person name="Liu X."/>
            <person name="Yu X."/>
            <person name="Liu D.K."/>
            <person name="Tu X.D."/>
            <person name="Liu B."/>
            <person name="Hao Y."/>
            <person name="Liao X.Y."/>
            <person name="Jiang Y.T."/>
            <person name="Sun W.H."/>
            <person name="Chen J."/>
            <person name="Chen Y.Q."/>
            <person name="Ai Y."/>
            <person name="Zhai J.W."/>
            <person name="Wu S.S."/>
            <person name="Zhou Z."/>
            <person name="Hsiao Y.Y."/>
            <person name="Wu W.L."/>
            <person name="Chen Y.Y."/>
            <person name="Lin Y.F."/>
            <person name="Hsu J.L."/>
            <person name="Li C.Y."/>
            <person name="Wang Z.W."/>
            <person name="Zhao X."/>
            <person name="Zhong W.Y."/>
            <person name="Ma X.K."/>
            <person name="Ma L."/>
            <person name="Huang J."/>
            <person name="Chen G.Z."/>
            <person name="Huang M.Z."/>
            <person name="Huang L."/>
            <person name="Peng D.H."/>
            <person name="Luo Y.B."/>
            <person name="Zou S.Q."/>
            <person name="Chen S.P."/>
            <person name="Lan S."/>
            <person name="Tsai W.C."/>
            <person name="Van de Peer Y."/>
            <person name="Liu Z.J."/>
        </authorList>
    </citation>
    <scope>NUCLEOTIDE SEQUENCE [LARGE SCALE GENOMIC DNA]</scope>
    <source>
        <strain evidence="3">Lor288</strain>
    </source>
</reference>
<dbReference type="Proteomes" id="UP001412067">
    <property type="component" value="Unassembled WGS sequence"/>
</dbReference>
<keyword evidence="2" id="KW-0472">Membrane</keyword>
<evidence type="ECO:0000313" key="3">
    <source>
        <dbReference type="EMBL" id="KAK8960696.1"/>
    </source>
</evidence>
<keyword evidence="4" id="KW-1185">Reference proteome</keyword>
<sequence length="367" mass="40123">MRIRVAEGRRQRWRDPVNVGTRSGMLVRQDSGGLQQVRQGGVVAMSAARLGRAATCATRLLCTGADALREPNSLAQAGCLVVGTVAARELQLLGGGELTSCGGGEPPLGSVGSPRQRRRWMARDDDTQNMNESSNSAEARNKRTTSKGQSKMTNKKTMCSTLDDIAETSRIIGKCMIEPPRIQIYAFLYIIHEAISELETMTELPRFCLVHASPLLHGLTTFQNQPILNLFTSRTSPVLLQQCLLLCKPVAVLRRRKPYVVAASIAASTIIAALLHTTSAPSPFQLLELKGILFSSFKNASFNLPDSSSRRVTMACQRSIQRRLSLDIPVIFLRAGHGTRQATGRRGRLRRQKGKLVKSKITDGGFA</sequence>
<keyword evidence="2" id="KW-1133">Transmembrane helix</keyword>
<gene>
    <name evidence="3" type="ORF">KSP40_PGU010576</name>
</gene>
<feature type="transmembrane region" description="Helical" evidence="2">
    <location>
        <begin position="258"/>
        <end position="276"/>
    </location>
</feature>
<evidence type="ECO:0000256" key="1">
    <source>
        <dbReference type="SAM" id="MobiDB-lite"/>
    </source>
</evidence>
<evidence type="ECO:0000256" key="2">
    <source>
        <dbReference type="SAM" id="Phobius"/>
    </source>
</evidence>
<name>A0ABR2MAL8_9ASPA</name>
<evidence type="ECO:0000313" key="4">
    <source>
        <dbReference type="Proteomes" id="UP001412067"/>
    </source>
</evidence>
<proteinExistence type="predicted"/>